<protein>
    <recommendedName>
        <fullName evidence="15">Phenylalanine--tRNA ligase beta subunit</fullName>
        <ecNumber evidence="15">6.1.1.20</ecNumber>
    </recommendedName>
    <alternativeName>
        <fullName evidence="15">Phenylalanyl-tRNA synthetase beta subunit</fullName>
        <shortName evidence="15">PheRS</shortName>
    </alternativeName>
</protein>
<dbReference type="InterPro" id="IPR033714">
    <property type="entry name" value="tRNA_bind_bactPheRS"/>
</dbReference>
<feature type="binding site" evidence="15">
    <location>
        <position position="467"/>
    </location>
    <ligand>
        <name>Mg(2+)</name>
        <dbReference type="ChEBI" id="CHEBI:18420"/>
        <note>shared with alpha subunit</note>
    </ligand>
</feature>
<feature type="domain" description="B5" evidence="19">
    <location>
        <begin position="402"/>
        <end position="479"/>
    </location>
</feature>
<feature type="binding site" evidence="15">
    <location>
        <position position="457"/>
    </location>
    <ligand>
        <name>Mg(2+)</name>
        <dbReference type="ChEBI" id="CHEBI:18420"/>
        <note>shared with alpha subunit</note>
    </ligand>
</feature>
<dbReference type="PANTHER" id="PTHR10947">
    <property type="entry name" value="PHENYLALANYL-TRNA SYNTHETASE BETA CHAIN AND LEUCINE-RICH REPEAT-CONTAINING PROTEIN 47"/>
    <property type="match status" value="1"/>
</dbReference>
<dbReference type="InterPro" id="IPR005147">
    <property type="entry name" value="tRNA_synthase_B5-dom"/>
</dbReference>
<dbReference type="AlphaFoldDB" id="A0A518BK67"/>
<evidence type="ECO:0000256" key="4">
    <source>
        <dbReference type="ARBA" id="ARBA00022490"/>
    </source>
</evidence>
<keyword evidence="11 16" id="KW-0694">RNA-binding</keyword>
<dbReference type="Gene3D" id="3.30.56.10">
    <property type="match status" value="2"/>
</dbReference>
<organism evidence="20 21">
    <name type="scientific">Engelhardtia mirabilis</name>
    <dbReference type="NCBI Taxonomy" id="2528011"/>
    <lineage>
        <taxon>Bacteria</taxon>
        <taxon>Pseudomonadati</taxon>
        <taxon>Planctomycetota</taxon>
        <taxon>Planctomycetia</taxon>
        <taxon>Planctomycetia incertae sedis</taxon>
        <taxon>Engelhardtia</taxon>
    </lineage>
</organism>
<evidence type="ECO:0000256" key="6">
    <source>
        <dbReference type="ARBA" id="ARBA00022598"/>
    </source>
</evidence>
<dbReference type="PROSITE" id="PS51447">
    <property type="entry name" value="FDX_ACB"/>
    <property type="match status" value="1"/>
</dbReference>
<dbReference type="GO" id="GO:0009328">
    <property type="term" value="C:phenylalanine-tRNA ligase complex"/>
    <property type="evidence" value="ECO:0007669"/>
    <property type="project" value="TreeGrafter"/>
</dbReference>
<evidence type="ECO:0000256" key="8">
    <source>
        <dbReference type="ARBA" id="ARBA00022741"/>
    </source>
</evidence>
<evidence type="ECO:0000256" key="11">
    <source>
        <dbReference type="ARBA" id="ARBA00022884"/>
    </source>
</evidence>
<evidence type="ECO:0000259" key="17">
    <source>
        <dbReference type="PROSITE" id="PS50886"/>
    </source>
</evidence>
<comment type="catalytic activity">
    <reaction evidence="14 15">
        <text>tRNA(Phe) + L-phenylalanine + ATP = L-phenylalanyl-tRNA(Phe) + AMP + diphosphate + H(+)</text>
        <dbReference type="Rhea" id="RHEA:19413"/>
        <dbReference type="Rhea" id="RHEA-COMP:9668"/>
        <dbReference type="Rhea" id="RHEA-COMP:9699"/>
        <dbReference type="ChEBI" id="CHEBI:15378"/>
        <dbReference type="ChEBI" id="CHEBI:30616"/>
        <dbReference type="ChEBI" id="CHEBI:33019"/>
        <dbReference type="ChEBI" id="CHEBI:58095"/>
        <dbReference type="ChEBI" id="CHEBI:78442"/>
        <dbReference type="ChEBI" id="CHEBI:78531"/>
        <dbReference type="ChEBI" id="CHEBI:456215"/>
        <dbReference type="EC" id="6.1.1.20"/>
    </reaction>
</comment>
<feature type="domain" description="FDX-ACB" evidence="18">
    <location>
        <begin position="712"/>
        <end position="804"/>
    </location>
</feature>
<keyword evidence="13 15" id="KW-0030">Aminoacyl-tRNA synthetase</keyword>
<comment type="subcellular location">
    <subcellularLocation>
        <location evidence="1 15">Cytoplasm</location>
    </subcellularLocation>
</comment>
<sequence>MQVSYRWLERHVDLSGVTPLEVARLLTLHVAEVEGVEPFAAHLSDVTVGHVLERTAHPDADKLSVCRVDVGQGEPLQIVCGAPNVAAGQRVAVATIGTVLPGDFKIKKGKIRGQESAGMICSVRELDLGDEHDGIWVLPGEPEVGRSVAQALGLADWVFEIDNKSVTHRPDLWGHRGMARELAALLGRELKSLDTSLPETGSGEPYPVRVETPGCPRYLALPIDGVRAEPSPQWLRLLLLAVGQRPIDLLVDVSNFVMLDLGQPNHLFDRRRLAGSIEVREAREGELIQTLDGEERRLTPADLLICSGDQPVALAGVMGGELSKVEGDTNELLLEIANFHGTTVRRTAARLALRTDASARFEKSLDPCLALEAAGHLVRILAQIQPSLTLPSPITDAGDWAVPSVRIALPGERVRGILGVDMRDEQIAAHLGALGFGVAIDGGVLTVDVPTWRATKDVTIAEDLIEEVGRTVGYDAIPGAKLVAEVAPPPRDHRRELVRALQDRLSGSARFHEALGYSFQSNDLLRATRGADAAYVEVINPVAEGESKVRRSVLPSLLQKLGPNLRQRGDVRLFEIGKGYLPERRGERGDPAEVHELGLALAAPRPAANARFDAGALPRLRGVLDDLLHVVGAPAPEWRRAAADLPGWAHPGKAVEAVTTGAGGGARVALLAAIHPEVTRDLEIDGDASGACVSLDAILALDRTVSDYRPVPRFPGVKLDVAFSVPAQTPAADVAKVVDHAGKGLVASVELFDVYAGASVGEGKKSLAYHVVLQAADRTLDDKDQRKYLDRLERTAAHQGLELRRE</sequence>
<dbReference type="GO" id="GO:0000287">
    <property type="term" value="F:magnesium ion binding"/>
    <property type="evidence" value="ECO:0007669"/>
    <property type="project" value="UniProtKB-UniRule"/>
</dbReference>
<dbReference type="InterPro" id="IPR002547">
    <property type="entry name" value="tRNA-bd_dom"/>
</dbReference>
<dbReference type="GO" id="GO:0006432">
    <property type="term" value="P:phenylalanyl-tRNA aminoacylation"/>
    <property type="evidence" value="ECO:0007669"/>
    <property type="project" value="UniProtKB-UniRule"/>
</dbReference>
<dbReference type="Pfam" id="PF17759">
    <property type="entry name" value="tRNA_synthFbeta"/>
    <property type="match status" value="1"/>
</dbReference>
<evidence type="ECO:0000256" key="13">
    <source>
        <dbReference type="ARBA" id="ARBA00023146"/>
    </source>
</evidence>
<dbReference type="SUPFAM" id="SSF46955">
    <property type="entry name" value="Putative DNA-binding domain"/>
    <property type="match status" value="1"/>
</dbReference>
<evidence type="ECO:0000313" key="21">
    <source>
        <dbReference type="Proteomes" id="UP000316921"/>
    </source>
</evidence>
<proteinExistence type="inferred from homology"/>
<comment type="subunit">
    <text evidence="3 15">Tetramer of two alpha and two beta subunits.</text>
</comment>
<evidence type="ECO:0000256" key="2">
    <source>
        <dbReference type="ARBA" id="ARBA00008653"/>
    </source>
</evidence>
<evidence type="ECO:0000256" key="15">
    <source>
        <dbReference type="HAMAP-Rule" id="MF_00283"/>
    </source>
</evidence>
<dbReference type="Pfam" id="PF03484">
    <property type="entry name" value="B5"/>
    <property type="match status" value="1"/>
</dbReference>
<dbReference type="Proteomes" id="UP000316921">
    <property type="component" value="Chromosome"/>
</dbReference>
<evidence type="ECO:0000256" key="16">
    <source>
        <dbReference type="PROSITE-ProRule" id="PRU00209"/>
    </source>
</evidence>
<dbReference type="InterPro" id="IPR041616">
    <property type="entry name" value="PheRS_beta_core"/>
</dbReference>
<dbReference type="NCBIfam" id="NF045760">
    <property type="entry name" value="YtpR"/>
    <property type="match status" value="1"/>
</dbReference>
<dbReference type="InterPro" id="IPR005121">
    <property type="entry name" value="Fdx_antiC-bd"/>
</dbReference>
<dbReference type="InterPro" id="IPR012340">
    <property type="entry name" value="NA-bd_OB-fold"/>
</dbReference>
<dbReference type="Pfam" id="PF03483">
    <property type="entry name" value="B3_4"/>
    <property type="match status" value="1"/>
</dbReference>
<dbReference type="Gene3D" id="3.30.930.10">
    <property type="entry name" value="Bira Bifunctional Protein, Domain 2"/>
    <property type="match status" value="1"/>
</dbReference>
<dbReference type="EC" id="6.1.1.20" evidence="15"/>
<keyword evidence="7 15" id="KW-0479">Metal-binding</keyword>
<keyword evidence="21" id="KW-1185">Reference proteome</keyword>
<dbReference type="RefSeq" id="WP_145065440.1">
    <property type="nucleotide sequence ID" value="NZ_CP036287.1"/>
</dbReference>
<dbReference type="SMART" id="SM00874">
    <property type="entry name" value="B5"/>
    <property type="match status" value="1"/>
</dbReference>
<dbReference type="GO" id="GO:0004826">
    <property type="term" value="F:phenylalanine-tRNA ligase activity"/>
    <property type="evidence" value="ECO:0007669"/>
    <property type="project" value="UniProtKB-UniRule"/>
</dbReference>
<dbReference type="PROSITE" id="PS50886">
    <property type="entry name" value="TRBD"/>
    <property type="match status" value="1"/>
</dbReference>
<keyword evidence="4 15" id="KW-0963">Cytoplasm</keyword>
<dbReference type="PROSITE" id="PS51483">
    <property type="entry name" value="B5"/>
    <property type="match status" value="1"/>
</dbReference>
<dbReference type="HAMAP" id="MF_00283">
    <property type="entry name" value="Phe_tRNA_synth_beta1"/>
    <property type="match status" value="1"/>
</dbReference>
<comment type="similarity">
    <text evidence="2 15">Belongs to the phenylalanyl-tRNA synthetase beta subunit family. Type 1 subfamily.</text>
</comment>
<dbReference type="Gene3D" id="2.40.50.140">
    <property type="entry name" value="Nucleic acid-binding proteins"/>
    <property type="match status" value="1"/>
</dbReference>
<dbReference type="PANTHER" id="PTHR10947:SF0">
    <property type="entry name" value="PHENYLALANINE--TRNA LIGASE BETA SUBUNIT"/>
    <property type="match status" value="1"/>
</dbReference>
<evidence type="ECO:0000256" key="7">
    <source>
        <dbReference type="ARBA" id="ARBA00022723"/>
    </source>
</evidence>
<keyword evidence="8 15" id="KW-0547">Nucleotide-binding</keyword>
<dbReference type="SUPFAM" id="SSF55681">
    <property type="entry name" value="Class II aaRS and biotin synthetases"/>
    <property type="match status" value="1"/>
</dbReference>
<evidence type="ECO:0000259" key="19">
    <source>
        <dbReference type="PROSITE" id="PS51483"/>
    </source>
</evidence>
<dbReference type="InterPro" id="IPR020825">
    <property type="entry name" value="Phe-tRNA_synthase-like_B3/B4"/>
</dbReference>
<evidence type="ECO:0000256" key="10">
    <source>
        <dbReference type="ARBA" id="ARBA00022842"/>
    </source>
</evidence>
<evidence type="ECO:0000313" key="20">
    <source>
        <dbReference type="EMBL" id="QDU67358.1"/>
    </source>
</evidence>
<dbReference type="InterPro" id="IPR036690">
    <property type="entry name" value="Fdx_antiC-bd_sf"/>
</dbReference>
<dbReference type="InterPro" id="IPR005146">
    <property type="entry name" value="B3/B4_tRNA-bd"/>
</dbReference>
<dbReference type="GO" id="GO:0005524">
    <property type="term" value="F:ATP binding"/>
    <property type="evidence" value="ECO:0007669"/>
    <property type="project" value="UniProtKB-UniRule"/>
</dbReference>
<dbReference type="FunFam" id="2.40.50.140:FF:000045">
    <property type="entry name" value="Phenylalanine--tRNA ligase beta subunit"/>
    <property type="match status" value="1"/>
</dbReference>
<dbReference type="NCBIfam" id="TIGR00472">
    <property type="entry name" value="pheT_bact"/>
    <property type="match status" value="1"/>
</dbReference>
<dbReference type="KEGG" id="pbap:Pla133_24400"/>
<dbReference type="GO" id="GO:0000049">
    <property type="term" value="F:tRNA binding"/>
    <property type="evidence" value="ECO:0007669"/>
    <property type="project" value="UniProtKB-UniRule"/>
</dbReference>
<dbReference type="SMART" id="SM00896">
    <property type="entry name" value="FDX-ACB"/>
    <property type="match status" value="1"/>
</dbReference>
<feature type="binding site" evidence="15">
    <location>
        <position position="463"/>
    </location>
    <ligand>
        <name>Mg(2+)</name>
        <dbReference type="ChEBI" id="CHEBI:18420"/>
        <note>shared with alpha subunit</note>
    </ligand>
</feature>
<dbReference type="EMBL" id="CP036287">
    <property type="protein sequence ID" value="QDU67358.1"/>
    <property type="molecule type" value="Genomic_DNA"/>
</dbReference>
<evidence type="ECO:0000256" key="12">
    <source>
        <dbReference type="ARBA" id="ARBA00022917"/>
    </source>
</evidence>
<dbReference type="InterPro" id="IPR045060">
    <property type="entry name" value="Phe-tRNA-ligase_IIc_bsu"/>
</dbReference>
<name>A0A518BK67_9BACT</name>
<dbReference type="Gene3D" id="3.30.70.380">
    <property type="entry name" value="Ferrodoxin-fold anticodon-binding domain"/>
    <property type="match status" value="1"/>
</dbReference>
<dbReference type="InterPro" id="IPR009061">
    <property type="entry name" value="DNA-bd_dom_put_sf"/>
</dbReference>
<evidence type="ECO:0000256" key="14">
    <source>
        <dbReference type="ARBA" id="ARBA00049255"/>
    </source>
</evidence>
<keyword evidence="10 15" id="KW-0460">Magnesium</keyword>
<dbReference type="Gene3D" id="3.50.40.10">
    <property type="entry name" value="Phenylalanyl-trna Synthetase, Chain B, domain 3"/>
    <property type="match status" value="1"/>
</dbReference>
<dbReference type="Pfam" id="PF01588">
    <property type="entry name" value="tRNA_bind"/>
    <property type="match status" value="1"/>
</dbReference>
<dbReference type="SMART" id="SM00873">
    <property type="entry name" value="B3_4"/>
    <property type="match status" value="1"/>
</dbReference>
<feature type="domain" description="TRNA-binding" evidence="17">
    <location>
        <begin position="40"/>
        <end position="149"/>
    </location>
</feature>
<comment type="cofactor">
    <cofactor evidence="15">
        <name>Mg(2+)</name>
        <dbReference type="ChEBI" id="CHEBI:18420"/>
    </cofactor>
    <text evidence="15">Binds 2 magnesium ions per tetramer.</text>
</comment>
<reference evidence="20 21" key="1">
    <citation type="submission" date="2019-02" db="EMBL/GenBank/DDBJ databases">
        <title>Deep-cultivation of Planctomycetes and their phenomic and genomic characterization uncovers novel biology.</title>
        <authorList>
            <person name="Wiegand S."/>
            <person name="Jogler M."/>
            <person name="Boedeker C."/>
            <person name="Pinto D."/>
            <person name="Vollmers J."/>
            <person name="Rivas-Marin E."/>
            <person name="Kohn T."/>
            <person name="Peeters S.H."/>
            <person name="Heuer A."/>
            <person name="Rast P."/>
            <person name="Oberbeckmann S."/>
            <person name="Bunk B."/>
            <person name="Jeske O."/>
            <person name="Meyerdierks A."/>
            <person name="Storesund J.E."/>
            <person name="Kallscheuer N."/>
            <person name="Luecker S."/>
            <person name="Lage O.M."/>
            <person name="Pohl T."/>
            <person name="Merkel B.J."/>
            <person name="Hornburger P."/>
            <person name="Mueller R.-W."/>
            <person name="Bruemmer F."/>
            <person name="Labrenz M."/>
            <person name="Spormann A.M."/>
            <person name="Op den Camp H."/>
            <person name="Overmann J."/>
            <person name="Amann R."/>
            <person name="Jetten M.S.M."/>
            <person name="Mascher T."/>
            <person name="Medema M.H."/>
            <person name="Devos D.P."/>
            <person name="Kaster A.-K."/>
            <person name="Ovreas L."/>
            <person name="Rohde M."/>
            <person name="Galperin M.Y."/>
            <person name="Jogler C."/>
        </authorList>
    </citation>
    <scope>NUCLEOTIDE SEQUENCE [LARGE SCALE GENOMIC DNA]</scope>
    <source>
        <strain evidence="20 21">Pla133</strain>
    </source>
</reference>
<accession>A0A518BK67</accession>
<dbReference type="InterPro" id="IPR045864">
    <property type="entry name" value="aa-tRNA-synth_II/BPL/LPL"/>
</dbReference>
<keyword evidence="5 16" id="KW-0820">tRNA-binding</keyword>
<evidence type="ECO:0000259" key="18">
    <source>
        <dbReference type="PROSITE" id="PS51447"/>
    </source>
</evidence>
<evidence type="ECO:0000256" key="9">
    <source>
        <dbReference type="ARBA" id="ARBA00022840"/>
    </source>
</evidence>
<evidence type="ECO:0000256" key="5">
    <source>
        <dbReference type="ARBA" id="ARBA00022555"/>
    </source>
</evidence>
<dbReference type="SUPFAM" id="SSF54991">
    <property type="entry name" value="Anticodon-binding domain of PheRS"/>
    <property type="match status" value="1"/>
</dbReference>
<dbReference type="Pfam" id="PF03147">
    <property type="entry name" value="FDX-ACB"/>
    <property type="match status" value="1"/>
</dbReference>
<feature type="binding site" evidence="15">
    <location>
        <position position="466"/>
    </location>
    <ligand>
        <name>Mg(2+)</name>
        <dbReference type="ChEBI" id="CHEBI:18420"/>
        <note>shared with alpha subunit</note>
    </ligand>
</feature>
<dbReference type="SUPFAM" id="SSF50249">
    <property type="entry name" value="Nucleic acid-binding proteins"/>
    <property type="match status" value="1"/>
</dbReference>
<dbReference type="CDD" id="cd02796">
    <property type="entry name" value="tRNA_bind_bactPheRS"/>
    <property type="match status" value="1"/>
</dbReference>
<keyword evidence="9 15" id="KW-0067">ATP-binding</keyword>
<evidence type="ECO:0000256" key="3">
    <source>
        <dbReference type="ARBA" id="ARBA00011209"/>
    </source>
</evidence>
<dbReference type="SUPFAM" id="SSF56037">
    <property type="entry name" value="PheT/TilS domain"/>
    <property type="match status" value="1"/>
</dbReference>
<keyword evidence="12 15" id="KW-0648">Protein biosynthesis</keyword>
<gene>
    <name evidence="15 20" type="primary">pheT</name>
    <name evidence="20" type="ORF">Pla133_24400</name>
</gene>
<evidence type="ECO:0000256" key="1">
    <source>
        <dbReference type="ARBA" id="ARBA00004496"/>
    </source>
</evidence>
<keyword evidence="6 15" id="KW-0436">Ligase</keyword>
<dbReference type="InterPro" id="IPR004532">
    <property type="entry name" value="Phe-tRNA-ligase_IIc_bsu_bact"/>
</dbReference>